<reference evidence="3" key="1">
    <citation type="journal article" date="2023" name="Commun. Biol.">
        <title>Genome analysis of Parmales, the sister group of diatoms, reveals the evolutionary specialization of diatoms from phago-mixotrophs to photoautotrophs.</title>
        <authorList>
            <person name="Ban H."/>
            <person name="Sato S."/>
            <person name="Yoshikawa S."/>
            <person name="Yamada K."/>
            <person name="Nakamura Y."/>
            <person name="Ichinomiya M."/>
            <person name="Sato N."/>
            <person name="Blanc-Mathieu R."/>
            <person name="Endo H."/>
            <person name="Kuwata A."/>
            <person name="Ogata H."/>
        </authorList>
    </citation>
    <scope>NUCLEOTIDE SEQUENCE [LARGE SCALE GENOMIC DNA]</scope>
    <source>
        <strain evidence="3">NIES 3700</strain>
    </source>
</reference>
<keyword evidence="3" id="KW-1185">Reference proteome</keyword>
<feature type="transmembrane region" description="Helical" evidence="1">
    <location>
        <begin position="78"/>
        <end position="100"/>
    </location>
</feature>
<comment type="caution">
    <text evidence="2">The sequence shown here is derived from an EMBL/GenBank/DDBJ whole genome shotgun (WGS) entry which is preliminary data.</text>
</comment>
<evidence type="ECO:0000313" key="2">
    <source>
        <dbReference type="EMBL" id="GMH57094.1"/>
    </source>
</evidence>
<gene>
    <name evidence="2" type="ORF">TrLO_g11430</name>
</gene>
<dbReference type="AlphaFoldDB" id="A0A9W7DUT3"/>
<sequence length="229" mass="25849">MATVKREKTFYDDVIDNDDDIEIEIEIKREEGVIFGRDEQGRRGGERTGFVAVNEEMCGLSVKASEEKMVLKEKKKRTLRAVVLSDDIWFTIIAFVGTLIPIERLLPHRADLRSTIATLRVRAIENAVEISACFSGEVDYAPSDSTRDPIHTSCAIDGYVLLAALINPHPKSINATDYSTCLSLIFRKHVIPSYIPPPSILETFLFRIRKELEDEVRNCEERSDATTST</sequence>
<protein>
    <submittedName>
        <fullName evidence="2">Uncharacterized protein</fullName>
    </submittedName>
</protein>
<dbReference type="EMBL" id="BRXW01000459">
    <property type="protein sequence ID" value="GMH57094.1"/>
    <property type="molecule type" value="Genomic_DNA"/>
</dbReference>
<organism evidence="2 3">
    <name type="scientific">Triparma laevis f. longispina</name>
    <dbReference type="NCBI Taxonomy" id="1714387"/>
    <lineage>
        <taxon>Eukaryota</taxon>
        <taxon>Sar</taxon>
        <taxon>Stramenopiles</taxon>
        <taxon>Ochrophyta</taxon>
        <taxon>Bolidophyceae</taxon>
        <taxon>Parmales</taxon>
        <taxon>Triparmaceae</taxon>
        <taxon>Triparma</taxon>
    </lineage>
</organism>
<evidence type="ECO:0000256" key="1">
    <source>
        <dbReference type="SAM" id="Phobius"/>
    </source>
</evidence>
<proteinExistence type="predicted"/>
<accession>A0A9W7DUT3</accession>
<keyword evidence="1" id="KW-0472">Membrane</keyword>
<evidence type="ECO:0000313" key="3">
    <source>
        <dbReference type="Proteomes" id="UP001165122"/>
    </source>
</evidence>
<name>A0A9W7DUT3_9STRA</name>
<keyword evidence="1" id="KW-0812">Transmembrane</keyword>
<dbReference type="Proteomes" id="UP001165122">
    <property type="component" value="Unassembled WGS sequence"/>
</dbReference>
<keyword evidence="1" id="KW-1133">Transmembrane helix</keyword>